<dbReference type="EMBL" id="CAJNOJ010000333">
    <property type="protein sequence ID" value="CAF1404350.1"/>
    <property type="molecule type" value="Genomic_DNA"/>
</dbReference>
<evidence type="ECO:0000313" key="3">
    <source>
        <dbReference type="Proteomes" id="UP000663828"/>
    </source>
</evidence>
<organism evidence="2 4">
    <name type="scientific">Adineta ricciae</name>
    <name type="common">Rotifer</name>
    <dbReference type="NCBI Taxonomy" id="249248"/>
    <lineage>
        <taxon>Eukaryota</taxon>
        <taxon>Metazoa</taxon>
        <taxon>Spiralia</taxon>
        <taxon>Gnathifera</taxon>
        <taxon>Rotifera</taxon>
        <taxon>Eurotatoria</taxon>
        <taxon>Bdelloidea</taxon>
        <taxon>Adinetida</taxon>
        <taxon>Adinetidae</taxon>
        <taxon>Adineta</taxon>
    </lineage>
</organism>
<dbReference type="AlphaFoldDB" id="A0A815LK74"/>
<dbReference type="OrthoDB" id="9977587at2759"/>
<sequence length="165" mass="18282">MGCAVGLLTTYSVEEVESEVAKLTPHLPMAELMNGGIIKLGGANGFFNPNSLLDPSWLKGKMTVEEYQQAINYINKCAAHSQIGLTKVYNTSEGPMRLNLRTQAGMKAVEEINQRHRGVRFTYQQTVQNLQMNVSWELDPTQKVMLAGRSPVGHATLTILYITIN</sequence>
<keyword evidence="3" id="KW-1185">Reference proteome</keyword>
<name>A0A815LK74_ADIRI</name>
<proteinExistence type="predicted"/>
<gene>
    <name evidence="2" type="ORF">EDS130_LOCUS36243</name>
    <name evidence="1" type="ORF">XAT740_LOCUS27944</name>
</gene>
<evidence type="ECO:0000313" key="4">
    <source>
        <dbReference type="Proteomes" id="UP000663852"/>
    </source>
</evidence>
<evidence type="ECO:0000313" key="1">
    <source>
        <dbReference type="EMBL" id="CAF1283463.1"/>
    </source>
</evidence>
<evidence type="ECO:0000313" key="2">
    <source>
        <dbReference type="EMBL" id="CAF1404350.1"/>
    </source>
</evidence>
<dbReference type="Proteomes" id="UP000663828">
    <property type="component" value="Unassembled WGS sequence"/>
</dbReference>
<reference evidence="2" key="1">
    <citation type="submission" date="2021-02" db="EMBL/GenBank/DDBJ databases">
        <authorList>
            <person name="Nowell W R."/>
        </authorList>
    </citation>
    <scope>NUCLEOTIDE SEQUENCE</scope>
</reference>
<dbReference type="EMBL" id="CAJNOR010002361">
    <property type="protein sequence ID" value="CAF1283463.1"/>
    <property type="molecule type" value="Genomic_DNA"/>
</dbReference>
<dbReference type="Proteomes" id="UP000663852">
    <property type="component" value="Unassembled WGS sequence"/>
</dbReference>
<comment type="caution">
    <text evidence="2">The sequence shown here is derived from an EMBL/GenBank/DDBJ whole genome shotgun (WGS) entry which is preliminary data.</text>
</comment>
<protein>
    <submittedName>
        <fullName evidence="2">Uncharacterized protein</fullName>
    </submittedName>
</protein>
<accession>A0A815LK74</accession>